<dbReference type="Gene3D" id="1.20.5.110">
    <property type="match status" value="1"/>
</dbReference>
<accession>A0A8H4RYH7</accession>
<dbReference type="OrthoDB" id="190375at2759"/>
<dbReference type="InterPro" id="IPR042855">
    <property type="entry name" value="V_SNARE_CC"/>
</dbReference>
<protein>
    <recommendedName>
        <fullName evidence="3">V-SNARE coiled-coil homology domain-containing protein</fullName>
    </recommendedName>
</protein>
<gene>
    <name evidence="4" type="ORF">G7Y89_g199</name>
</gene>
<feature type="region of interest" description="Disordered" evidence="2">
    <location>
        <begin position="44"/>
        <end position="129"/>
    </location>
</feature>
<feature type="domain" description="V-SNARE coiled-coil homology" evidence="3">
    <location>
        <begin position="1"/>
        <end position="61"/>
    </location>
</feature>
<dbReference type="Pfam" id="PF00957">
    <property type="entry name" value="Synaptobrevin"/>
    <property type="match status" value="1"/>
</dbReference>
<evidence type="ECO:0000313" key="4">
    <source>
        <dbReference type="EMBL" id="KAF4637863.1"/>
    </source>
</evidence>
<name>A0A8H4RYH7_9HELO</name>
<dbReference type="SUPFAM" id="SSF58038">
    <property type="entry name" value="SNARE fusion complex"/>
    <property type="match status" value="1"/>
</dbReference>
<dbReference type="EMBL" id="JAAMPI010000007">
    <property type="protein sequence ID" value="KAF4637863.1"/>
    <property type="molecule type" value="Genomic_DNA"/>
</dbReference>
<feature type="compositionally biased region" description="Basic and acidic residues" evidence="2">
    <location>
        <begin position="75"/>
        <end position="129"/>
    </location>
</feature>
<organism evidence="4 5">
    <name type="scientific">Cudoniella acicularis</name>
    <dbReference type="NCBI Taxonomy" id="354080"/>
    <lineage>
        <taxon>Eukaryota</taxon>
        <taxon>Fungi</taxon>
        <taxon>Dikarya</taxon>
        <taxon>Ascomycota</taxon>
        <taxon>Pezizomycotina</taxon>
        <taxon>Leotiomycetes</taxon>
        <taxon>Helotiales</taxon>
        <taxon>Tricladiaceae</taxon>
        <taxon>Cudoniella</taxon>
    </lineage>
</organism>
<evidence type="ECO:0000259" key="3">
    <source>
        <dbReference type="PROSITE" id="PS50892"/>
    </source>
</evidence>
<dbReference type="PRINTS" id="PR00219">
    <property type="entry name" value="SYNAPTOBREVN"/>
</dbReference>
<dbReference type="InterPro" id="IPR016444">
    <property type="entry name" value="Synaptobrevin/VAMP"/>
</dbReference>
<comment type="caution">
    <text evidence="4">The sequence shown here is derived from an EMBL/GenBank/DDBJ whole genome shotgun (WGS) entry which is preliminary data.</text>
</comment>
<dbReference type="PROSITE" id="PS50892">
    <property type="entry name" value="V_SNARE"/>
    <property type="match status" value="1"/>
</dbReference>
<proteinExistence type="predicted"/>
<dbReference type="Proteomes" id="UP000566819">
    <property type="component" value="Unassembled WGS sequence"/>
</dbReference>
<evidence type="ECO:0000256" key="1">
    <source>
        <dbReference type="PROSITE-ProRule" id="PRU00290"/>
    </source>
</evidence>
<dbReference type="PROSITE" id="PS00417">
    <property type="entry name" value="SYNAPTOBREVIN"/>
    <property type="match status" value="1"/>
</dbReference>
<reference evidence="4 5" key="1">
    <citation type="submission" date="2020-03" db="EMBL/GenBank/DDBJ databases">
        <title>Draft Genome Sequence of Cudoniella acicularis.</title>
        <authorList>
            <person name="Buettner E."/>
            <person name="Kellner H."/>
        </authorList>
    </citation>
    <scope>NUCLEOTIDE SEQUENCE [LARGE SCALE GENOMIC DNA]</scope>
    <source>
        <strain evidence="4 5">DSM 108380</strain>
    </source>
</reference>
<keyword evidence="1" id="KW-0175">Coiled coil</keyword>
<dbReference type="AlphaFoldDB" id="A0A8H4RYH7"/>
<evidence type="ECO:0000313" key="5">
    <source>
        <dbReference type="Proteomes" id="UP000566819"/>
    </source>
</evidence>
<dbReference type="GO" id="GO:0016192">
    <property type="term" value="P:vesicle-mediated transport"/>
    <property type="evidence" value="ECO:0007669"/>
    <property type="project" value="InterPro"/>
</dbReference>
<dbReference type="InterPro" id="IPR001388">
    <property type="entry name" value="Synaptobrevin-like"/>
</dbReference>
<evidence type="ECO:0000256" key="2">
    <source>
        <dbReference type="SAM" id="MobiDB-lite"/>
    </source>
</evidence>
<dbReference type="PANTHER" id="PTHR45701">
    <property type="entry name" value="SYNAPTOBREVIN FAMILY MEMBER"/>
    <property type="match status" value="1"/>
</dbReference>
<keyword evidence="5" id="KW-1185">Reference proteome</keyword>
<sequence length="129" mass="14825">MASALQAEVDATVRVMRENIDKVSQRGERLDSLQDKTDDLAVSSQGFRRGANRATVAVSGKAKDLAATISSGKSAQDEREAKRKAREEKERAEKEQEWKERQDREREKEKAGKEQELKERHDREREKDK</sequence>
<dbReference type="GO" id="GO:0016020">
    <property type="term" value="C:membrane"/>
    <property type="evidence" value="ECO:0007669"/>
    <property type="project" value="InterPro"/>
</dbReference>